<feature type="disulfide bond" description="Redox-active" evidence="11">
    <location>
        <begin position="411"/>
        <end position="414"/>
    </location>
</feature>
<keyword evidence="10 11" id="KW-0676">Redox-active center</keyword>
<sequence length="498" mass="55976">MRRALVGVLLLLSLAYAEEAEPTAEPPAEPAEPVGDAEVLTEKNFDAFITNNEMVLVKFYAPWCGHCKKMAPDFEKAAATLKTKGIRLGKVDATIEKELGKSYGVEGYPTLMVFRNAKRSPYSGPRDAAGLVNHMLKLAEPAAKKIDSLKDWEKFVSKMDTTILGFYKTADGPNTFVETAEKLRDIFSLGYTSNAELFKKYDAKEGDIIIFYPAVFHSKFEPKSRTFNKAGATVEEMIQFLKDHSTPLVGKLTKDNHATRYTKLPLVVVYYNADFSAQYREGSEYWRQKVLHIANKYQKDKYNFAVADEEEMATELAQVGLGDSGLEHNVIAFGYDGKKYPMDPEAFDGELDENLENFMKKLSQGQIKPYVKSAPIPKNDKGDVKTLVGANFNKVIDGTKDALIEFYAPWCGHCKNFEPKYDELAKALKKTEPNLVLTKMDATANDPPAEYKVEGFPTIMFLPAGEKTPIQYRGNRDLEDLKKFMAKHAKKSFKKTEL</sequence>
<keyword evidence="6" id="KW-0677">Repeat</keyword>
<dbReference type="FunFam" id="3.40.30.10:FF:000017">
    <property type="entry name" value="Protein disulfide-isomerase A4"/>
    <property type="match status" value="1"/>
</dbReference>
<dbReference type="InterPro" id="IPR013766">
    <property type="entry name" value="Thioredoxin_domain"/>
</dbReference>
<keyword evidence="5 13" id="KW-0732">Signal</keyword>
<dbReference type="CDD" id="cd02961">
    <property type="entry name" value="PDI_a_family"/>
    <property type="match status" value="1"/>
</dbReference>
<dbReference type="Proteomes" id="UP001177023">
    <property type="component" value="Unassembled WGS sequence"/>
</dbReference>
<evidence type="ECO:0000256" key="5">
    <source>
        <dbReference type="ARBA" id="ARBA00022729"/>
    </source>
</evidence>
<evidence type="ECO:0000259" key="14">
    <source>
        <dbReference type="PROSITE" id="PS51352"/>
    </source>
</evidence>
<dbReference type="AlphaFoldDB" id="A0AA36D7C0"/>
<dbReference type="Pfam" id="PF00085">
    <property type="entry name" value="Thioredoxin"/>
    <property type="match status" value="2"/>
</dbReference>
<dbReference type="GO" id="GO:0034976">
    <property type="term" value="P:response to endoplasmic reticulum stress"/>
    <property type="evidence" value="ECO:0007669"/>
    <property type="project" value="TreeGrafter"/>
</dbReference>
<evidence type="ECO:0000256" key="7">
    <source>
        <dbReference type="ARBA" id="ARBA00022824"/>
    </source>
</evidence>
<keyword evidence="16" id="KW-1185">Reference proteome</keyword>
<evidence type="ECO:0000256" key="1">
    <source>
        <dbReference type="ARBA" id="ARBA00001182"/>
    </source>
</evidence>
<evidence type="ECO:0000313" key="16">
    <source>
        <dbReference type="Proteomes" id="UP001177023"/>
    </source>
</evidence>
<dbReference type="Gene3D" id="3.40.30.10">
    <property type="entry name" value="Glutaredoxin"/>
    <property type="match status" value="4"/>
</dbReference>
<dbReference type="NCBIfam" id="TIGR01130">
    <property type="entry name" value="ER_PDI_fam"/>
    <property type="match status" value="1"/>
</dbReference>
<reference evidence="15" key="1">
    <citation type="submission" date="2023-06" db="EMBL/GenBank/DDBJ databases">
        <authorList>
            <person name="Delattre M."/>
        </authorList>
    </citation>
    <scope>NUCLEOTIDE SEQUENCE</scope>
    <source>
        <strain evidence="15">AF72</strain>
    </source>
</reference>
<feature type="disulfide bond" description="Redox-active" evidence="11">
    <location>
        <begin position="64"/>
        <end position="67"/>
    </location>
</feature>
<feature type="chain" id="PRO_5041489661" description="Protein disulfide-isomerase" evidence="13">
    <location>
        <begin position="21"/>
        <end position="498"/>
    </location>
</feature>
<organism evidence="15 16">
    <name type="scientific">Mesorhabditis spiculigera</name>
    <dbReference type="NCBI Taxonomy" id="96644"/>
    <lineage>
        <taxon>Eukaryota</taxon>
        <taxon>Metazoa</taxon>
        <taxon>Ecdysozoa</taxon>
        <taxon>Nematoda</taxon>
        <taxon>Chromadorea</taxon>
        <taxon>Rhabditida</taxon>
        <taxon>Rhabditina</taxon>
        <taxon>Rhabditomorpha</taxon>
        <taxon>Rhabditoidea</taxon>
        <taxon>Rhabditidae</taxon>
        <taxon>Mesorhabditinae</taxon>
        <taxon>Mesorhabditis</taxon>
    </lineage>
</organism>
<dbReference type="InterPro" id="IPR036249">
    <property type="entry name" value="Thioredoxin-like_sf"/>
</dbReference>
<evidence type="ECO:0000256" key="2">
    <source>
        <dbReference type="ARBA" id="ARBA00004319"/>
    </source>
</evidence>
<dbReference type="EMBL" id="CATQJA010002662">
    <property type="protein sequence ID" value="CAJ0581139.1"/>
    <property type="molecule type" value="Genomic_DNA"/>
</dbReference>
<keyword evidence="7" id="KW-0256">Endoplasmic reticulum</keyword>
<dbReference type="CDD" id="cd03073">
    <property type="entry name" value="PDI_b'_ERp72_ERp57"/>
    <property type="match status" value="1"/>
</dbReference>
<evidence type="ECO:0000256" key="11">
    <source>
        <dbReference type="PIRSR" id="PIRSR605792-51"/>
    </source>
</evidence>
<dbReference type="GO" id="GO:0009986">
    <property type="term" value="C:cell surface"/>
    <property type="evidence" value="ECO:0007669"/>
    <property type="project" value="TreeGrafter"/>
</dbReference>
<gene>
    <name evidence="15" type="ORF">MSPICULIGERA_LOCUS19306</name>
</gene>
<evidence type="ECO:0000256" key="9">
    <source>
        <dbReference type="ARBA" id="ARBA00023235"/>
    </source>
</evidence>
<comment type="subcellular location">
    <subcellularLocation>
        <location evidence="2">Endoplasmic reticulum lumen</location>
    </subcellularLocation>
</comment>
<dbReference type="InterPro" id="IPR017937">
    <property type="entry name" value="Thioredoxin_CS"/>
</dbReference>
<dbReference type="FunFam" id="3.40.30.10:FF:000403">
    <property type="entry name" value="Protein disulfide-isomerase A4"/>
    <property type="match status" value="1"/>
</dbReference>
<evidence type="ECO:0000256" key="13">
    <source>
        <dbReference type="RuleBase" id="RU361130"/>
    </source>
</evidence>
<dbReference type="PRINTS" id="PR00421">
    <property type="entry name" value="THIOREDOXIN"/>
</dbReference>
<dbReference type="InterPro" id="IPR005788">
    <property type="entry name" value="PDI_thioredoxin-like_dom"/>
</dbReference>
<protein>
    <recommendedName>
        <fullName evidence="4 13">Protein disulfide-isomerase</fullName>
        <ecNumber evidence="4 13">5.3.4.1</ecNumber>
    </recommendedName>
</protein>
<name>A0AA36D7C0_9BILA</name>
<dbReference type="GO" id="GO:0003756">
    <property type="term" value="F:protein disulfide isomerase activity"/>
    <property type="evidence" value="ECO:0007669"/>
    <property type="project" value="UniProtKB-EC"/>
</dbReference>
<comment type="caution">
    <text evidence="15">The sequence shown here is derived from an EMBL/GenBank/DDBJ whole genome shotgun (WGS) entry which is preliminary data.</text>
</comment>
<feature type="domain" description="Thioredoxin" evidence="14">
    <location>
        <begin position="20"/>
        <end position="140"/>
    </location>
</feature>
<evidence type="ECO:0000256" key="4">
    <source>
        <dbReference type="ARBA" id="ARBA00012723"/>
    </source>
</evidence>
<comment type="catalytic activity">
    <reaction evidence="1 13">
        <text>Catalyzes the rearrangement of -S-S- bonds in proteins.</text>
        <dbReference type="EC" id="5.3.4.1"/>
    </reaction>
</comment>
<dbReference type="NCBIfam" id="TIGR01126">
    <property type="entry name" value="pdi_dom"/>
    <property type="match status" value="2"/>
</dbReference>
<evidence type="ECO:0000256" key="10">
    <source>
        <dbReference type="ARBA" id="ARBA00023284"/>
    </source>
</evidence>
<comment type="similarity">
    <text evidence="3 12">Belongs to the protein disulfide isomerase family.</text>
</comment>
<keyword evidence="8 11" id="KW-1015">Disulfide bond</keyword>
<evidence type="ECO:0000256" key="3">
    <source>
        <dbReference type="ARBA" id="ARBA00006347"/>
    </source>
</evidence>
<feature type="signal peptide" evidence="13">
    <location>
        <begin position="1"/>
        <end position="20"/>
    </location>
</feature>
<dbReference type="EC" id="5.3.4.1" evidence="4 13"/>
<keyword evidence="9 13" id="KW-0413">Isomerase</keyword>
<evidence type="ECO:0000313" key="15">
    <source>
        <dbReference type="EMBL" id="CAJ0581139.1"/>
    </source>
</evidence>
<dbReference type="PANTHER" id="PTHR18929">
    <property type="entry name" value="PROTEIN DISULFIDE ISOMERASE"/>
    <property type="match status" value="1"/>
</dbReference>
<evidence type="ECO:0000256" key="12">
    <source>
        <dbReference type="RuleBase" id="RU004208"/>
    </source>
</evidence>
<feature type="domain" description="Thioredoxin" evidence="14">
    <location>
        <begin position="362"/>
        <end position="490"/>
    </location>
</feature>
<evidence type="ECO:0000256" key="6">
    <source>
        <dbReference type="ARBA" id="ARBA00022737"/>
    </source>
</evidence>
<dbReference type="PROSITE" id="PS51352">
    <property type="entry name" value="THIOREDOXIN_2"/>
    <property type="match status" value="2"/>
</dbReference>
<dbReference type="Pfam" id="PF13848">
    <property type="entry name" value="Thioredoxin_6"/>
    <property type="match status" value="1"/>
</dbReference>
<dbReference type="GO" id="GO:0006457">
    <property type="term" value="P:protein folding"/>
    <property type="evidence" value="ECO:0007669"/>
    <property type="project" value="TreeGrafter"/>
</dbReference>
<dbReference type="CDD" id="cd02995">
    <property type="entry name" value="PDI_a_PDI_a'_C"/>
    <property type="match status" value="1"/>
</dbReference>
<evidence type="ECO:0000256" key="8">
    <source>
        <dbReference type="ARBA" id="ARBA00023157"/>
    </source>
</evidence>
<dbReference type="PROSITE" id="PS00194">
    <property type="entry name" value="THIOREDOXIN_1"/>
    <property type="match status" value="2"/>
</dbReference>
<accession>A0AA36D7C0</accession>
<dbReference type="SUPFAM" id="SSF52833">
    <property type="entry name" value="Thioredoxin-like"/>
    <property type="match status" value="4"/>
</dbReference>
<dbReference type="GO" id="GO:0005788">
    <property type="term" value="C:endoplasmic reticulum lumen"/>
    <property type="evidence" value="ECO:0007669"/>
    <property type="project" value="UniProtKB-SubCell"/>
</dbReference>
<dbReference type="InterPro" id="IPR005792">
    <property type="entry name" value="Prot_disulphide_isomerase"/>
</dbReference>
<proteinExistence type="inferred from homology"/>
<dbReference type="PANTHER" id="PTHR18929:SF210">
    <property type="entry name" value="PROTEIN DISULFIDE-ISOMERASE A4"/>
    <property type="match status" value="1"/>
</dbReference>
<feature type="non-terminal residue" evidence="15">
    <location>
        <position position="498"/>
    </location>
</feature>